<proteinExistence type="predicted"/>
<dbReference type="AlphaFoldDB" id="A0A0H3DMT6"/>
<gene>
    <name evidence="1" type="ordered locus">MPNE_0714</name>
</gene>
<evidence type="ECO:0000313" key="2">
    <source>
        <dbReference type="Proteomes" id="UP000007756"/>
    </source>
</evidence>
<name>A0A0H3DMT6_MYCPB</name>
<dbReference type="EMBL" id="CP002077">
    <property type="protein sequence ID" value="ADK87071.1"/>
    <property type="molecule type" value="Genomic_DNA"/>
</dbReference>
<organism evidence="1 2">
    <name type="scientific">Mycoplasmoides pneumoniae (strain ATCC 15531 / DSM 23978 / CIP 103766 / NBRC 14401 / NCTC 10119 / FH)</name>
    <name type="common">Mycoplasma pneumoniae</name>
    <dbReference type="NCBI Taxonomy" id="722438"/>
    <lineage>
        <taxon>Bacteria</taxon>
        <taxon>Bacillati</taxon>
        <taxon>Mycoplasmatota</taxon>
        <taxon>Mycoplasmoidales</taxon>
        <taxon>Mycoplasmoidaceae</taxon>
        <taxon>Mycoplasmoides</taxon>
    </lineage>
</organism>
<accession>A0A0H3DMT6</accession>
<sequence length="49" mass="5382">MPIVSFANFFLREAAFLLIIQPMAVAPKANTPAIADKDQVNIWLVLALV</sequence>
<dbReference type="HOGENOM" id="CLU_3137941_0_0_14"/>
<protein>
    <submittedName>
        <fullName evidence="1">Conserved domain protein</fullName>
    </submittedName>
</protein>
<dbReference type="PaxDb" id="722438-MPNE_0714"/>
<dbReference type="KEGG" id="mpj:MPNE_0714"/>
<dbReference type="Proteomes" id="UP000007756">
    <property type="component" value="Chromosome"/>
</dbReference>
<evidence type="ECO:0000313" key="1">
    <source>
        <dbReference type="EMBL" id="ADK87071.1"/>
    </source>
</evidence>
<reference evidence="1 2" key="1">
    <citation type="journal article" date="2010" name="Appl. Environ. Microbiol.">
        <title>Targeted chromosomal knockouts in Mycoplasma pneumoniae.</title>
        <authorList>
            <person name="Krishnakumar R."/>
            <person name="Assad-Garcia N."/>
            <person name="Benders G.A."/>
            <person name="Phan Q."/>
            <person name="Montague M.G."/>
            <person name="Glass J.I."/>
        </authorList>
    </citation>
    <scope>NUCLEOTIDE SEQUENCE [LARGE SCALE GENOMIC DNA]</scope>
    <source>
        <strain evidence="2">ATCC 15531 / DSM 22911 / NBRC 14401 / NCTC 10119 / FH</strain>
    </source>
</reference>